<comment type="caution">
    <text evidence="2">The sequence shown here is derived from an EMBL/GenBank/DDBJ whole genome shotgun (WGS) entry which is preliminary data.</text>
</comment>
<dbReference type="OrthoDB" id="428497at2"/>
<dbReference type="Proteomes" id="UP000038011">
    <property type="component" value="Unassembled WGS sequence"/>
</dbReference>
<evidence type="ECO:0000313" key="2">
    <source>
        <dbReference type="EMBL" id="KPB02339.1"/>
    </source>
</evidence>
<dbReference type="InterPro" id="IPR013216">
    <property type="entry name" value="Methyltransf_11"/>
</dbReference>
<dbReference type="InterPro" id="IPR029063">
    <property type="entry name" value="SAM-dependent_MTases_sf"/>
</dbReference>
<evidence type="ECO:0000259" key="1">
    <source>
        <dbReference type="Pfam" id="PF08241"/>
    </source>
</evidence>
<evidence type="ECO:0000313" key="3">
    <source>
        <dbReference type="Proteomes" id="UP000038011"/>
    </source>
</evidence>
<dbReference type="GO" id="GO:0032259">
    <property type="term" value="P:methylation"/>
    <property type="evidence" value="ECO:0007669"/>
    <property type="project" value="UniProtKB-KW"/>
</dbReference>
<feature type="domain" description="Methyltransferase type 11" evidence="1">
    <location>
        <begin position="183"/>
        <end position="283"/>
    </location>
</feature>
<organism evidence="2 3">
    <name type="scientific">Ahrensia marina</name>
    <dbReference type="NCBI Taxonomy" id="1514904"/>
    <lineage>
        <taxon>Bacteria</taxon>
        <taxon>Pseudomonadati</taxon>
        <taxon>Pseudomonadota</taxon>
        <taxon>Alphaproteobacteria</taxon>
        <taxon>Hyphomicrobiales</taxon>
        <taxon>Ahrensiaceae</taxon>
        <taxon>Ahrensia</taxon>
    </lineage>
</organism>
<dbReference type="AlphaFoldDB" id="A0A0M9GPH3"/>
<accession>A0A0M9GPH3</accession>
<proteinExistence type="predicted"/>
<keyword evidence="2" id="KW-0489">Methyltransferase</keyword>
<sequence>MPKPSFKLDKYSAVTAKIADEALYGNTNAAEPAKTLVSQGHLMLALELAHSEFKRDVDPEIIVARLAKNLHELRRDAGPAVWKALIPVAQQHPVSEYLQQDPFTKWSFEKPRGYSGDATLLDIYYQHKSADDIIAQATELGREIYHYTSNADSSVAGRERCEILTDYVDKTAADHPNAEILSIACGHLREAEKSEALKTNSLKRWVALDQDPQSLATVRHSNPGNAVQPVEGSVRGLLGRKYDLGQFDLVYASGLYDYLTVPIGVRLMQRCWDFVRPGGKFLFANFSDEIKTDGYMETFMDWPLILRNGSDMEEIVNGSVDRNSIDLNVFYGSNRNIVYAEVTKLA</sequence>
<dbReference type="EMBL" id="JXMU01000003">
    <property type="protein sequence ID" value="KPB02339.1"/>
    <property type="molecule type" value="Genomic_DNA"/>
</dbReference>
<dbReference type="PATRIC" id="fig|1514904.3.peg.2415"/>
<dbReference type="STRING" id="1514904.SU32_03525"/>
<name>A0A0M9GPH3_9HYPH</name>
<keyword evidence="3" id="KW-1185">Reference proteome</keyword>
<gene>
    <name evidence="2" type="ORF">SU32_03525</name>
</gene>
<reference evidence="2 3" key="1">
    <citation type="submission" date="2015-01" db="EMBL/GenBank/DDBJ databases">
        <title>Ahrensia donghaiensis sp. nov., a novel dimethylsulphoniopropionate-cleavage bacterium isolated from seawater and emended descriptions of the genus Ahrensia and Ahrensia kielensis.</title>
        <authorList>
            <person name="Liu J."/>
        </authorList>
    </citation>
    <scope>NUCLEOTIDE SEQUENCE [LARGE SCALE GENOMIC DNA]</scope>
    <source>
        <strain evidence="2 3">LZD062</strain>
    </source>
</reference>
<dbReference type="RefSeq" id="WP_053997956.1">
    <property type="nucleotide sequence ID" value="NZ_JXMU01000003.1"/>
</dbReference>
<dbReference type="Pfam" id="PF08241">
    <property type="entry name" value="Methyltransf_11"/>
    <property type="match status" value="1"/>
</dbReference>
<keyword evidence="2" id="KW-0808">Transferase</keyword>
<dbReference type="GO" id="GO:0008757">
    <property type="term" value="F:S-adenosylmethionine-dependent methyltransferase activity"/>
    <property type="evidence" value="ECO:0007669"/>
    <property type="project" value="InterPro"/>
</dbReference>
<protein>
    <submittedName>
        <fullName evidence="2">Methyltransferase</fullName>
    </submittedName>
</protein>
<dbReference type="Gene3D" id="3.40.50.150">
    <property type="entry name" value="Vaccinia Virus protein VP39"/>
    <property type="match status" value="1"/>
</dbReference>
<dbReference type="SUPFAM" id="SSF53335">
    <property type="entry name" value="S-adenosyl-L-methionine-dependent methyltransferases"/>
    <property type="match status" value="1"/>
</dbReference>